<gene>
    <name evidence="2" type="ORF">J4215_03940</name>
</gene>
<dbReference type="Gene3D" id="1.10.10.10">
    <property type="entry name" value="Winged helix-like DNA-binding domain superfamily/Winged helix DNA-binding domain"/>
    <property type="match status" value="1"/>
</dbReference>
<evidence type="ECO:0000259" key="1">
    <source>
        <dbReference type="PROSITE" id="PS50995"/>
    </source>
</evidence>
<dbReference type="Pfam" id="PF01047">
    <property type="entry name" value="MarR"/>
    <property type="match status" value="1"/>
</dbReference>
<dbReference type="SUPFAM" id="SSF46785">
    <property type="entry name" value="Winged helix' DNA-binding domain"/>
    <property type="match status" value="1"/>
</dbReference>
<dbReference type="InterPro" id="IPR036388">
    <property type="entry name" value="WH-like_DNA-bd_sf"/>
</dbReference>
<dbReference type="InterPro" id="IPR039422">
    <property type="entry name" value="MarR/SlyA-like"/>
</dbReference>
<feature type="domain" description="HTH marR-type" evidence="1">
    <location>
        <begin position="13"/>
        <end position="144"/>
    </location>
</feature>
<dbReference type="SMART" id="SM00347">
    <property type="entry name" value="HTH_MARR"/>
    <property type="match status" value="1"/>
</dbReference>
<comment type="caution">
    <text evidence="2">The sequence shown here is derived from an EMBL/GenBank/DDBJ whole genome shotgun (WGS) entry which is preliminary data.</text>
</comment>
<reference evidence="2" key="1">
    <citation type="submission" date="2021-03" db="EMBL/GenBank/DDBJ databases">
        <authorList>
            <person name="Jaffe A."/>
        </authorList>
    </citation>
    <scope>NUCLEOTIDE SEQUENCE</scope>
    <source>
        <strain evidence="2">RIFCSPLOWO2_01_FULL_AR10_48_17</strain>
    </source>
</reference>
<protein>
    <submittedName>
        <fullName evidence="2">MarR family transcriptional regulator</fullName>
    </submittedName>
</protein>
<dbReference type="PANTHER" id="PTHR33164:SF43">
    <property type="entry name" value="HTH-TYPE TRANSCRIPTIONAL REPRESSOR YETL"/>
    <property type="match status" value="1"/>
</dbReference>
<dbReference type="GO" id="GO:0006950">
    <property type="term" value="P:response to stress"/>
    <property type="evidence" value="ECO:0007669"/>
    <property type="project" value="TreeGrafter"/>
</dbReference>
<dbReference type="PRINTS" id="PR00598">
    <property type="entry name" value="HTHMARR"/>
</dbReference>
<proteinExistence type="predicted"/>
<dbReference type="PANTHER" id="PTHR33164">
    <property type="entry name" value="TRANSCRIPTIONAL REGULATOR, MARR FAMILY"/>
    <property type="match status" value="1"/>
</dbReference>
<dbReference type="InterPro" id="IPR036390">
    <property type="entry name" value="WH_DNA-bd_sf"/>
</dbReference>
<dbReference type="EMBL" id="JAGVWC010000010">
    <property type="protein sequence ID" value="MBS3061707.1"/>
    <property type="molecule type" value="Genomic_DNA"/>
</dbReference>
<dbReference type="Proteomes" id="UP000675968">
    <property type="component" value="Unassembled WGS sequence"/>
</dbReference>
<evidence type="ECO:0000313" key="2">
    <source>
        <dbReference type="EMBL" id="MBS3061707.1"/>
    </source>
</evidence>
<organism evidence="2 3">
    <name type="scientific">Candidatus Iainarchaeum sp</name>
    <dbReference type="NCBI Taxonomy" id="3101447"/>
    <lineage>
        <taxon>Archaea</taxon>
        <taxon>Candidatus Iainarchaeota</taxon>
        <taxon>Candidatus Iainarchaeia</taxon>
        <taxon>Candidatus Iainarchaeales</taxon>
        <taxon>Candidatus Iainarchaeaceae</taxon>
        <taxon>Candidatus Iainarchaeum</taxon>
    </lineage>
</organism>
<reference evidence="2" key="2">
    <citation type="submission" date="2021-05" db="EMBL/GenBank/DDBJ databases">
        <title>Protein family content uncovers lineage relationships and bacterial pathway maintenance mechanisms in DPANN archaea.</title>
        <authorList>
            <person name="Castelle C.J."/>
            <person name="Meheust R."/>
            <person name="Jaffe A.L."/>
            <person name="Seitz K."/>
            <person name="Gong X."/>
            <person name="Baker B.J."/>
            <person name="Banfield J.F."/>
        </authorList>
    </citation>
    <scope>NUCLEOTIDE SEQUENCE</scope>
    <source>
        <strain evidence="2">RIFCSPLOWO2_01_FULL_AR10_48_17</strain>
    </source>
</reference>
<accession>A0A8T4L547</accession>
<dbReference type="GO" id="GO:0003700">
    <property type="term" value="F:DNA-binding transcription factor activity"/>
    <property type="evidence" value="ECO:0007669"/>
    <property type="project" value="InterPro"/>
</dbReference>
<dbReference type="AlphaFoldDB" id="A0A8T4L547"/>
<dbReference type="InterPro" id="IPR000835">
    <property type="entry name" value="HTH_MarR-typ"/>
</dbReference>
<sequence length="174" mass="19327">MASSSFEDQAYRIKALSAVLIKLARRDFEKRLNDGKLGVTPLGAVVVQILSHHQMTLSDLGHHLMLASATLIPVVDSLEKSGLVKRNADPSDRRRAPLSLTPKGKRLNKKIPFVDAKDLLVVSLGKLGEEKTEQLASLLEEMALYMSRNPFIGDNIRMALQEKKEKNGRENRDG</sequence>
<evidence type="ECO:0000313" key="3">
    <source>
        <dbReference type="Proteomes" id="UP000675968"/>
    </source>
</evidence>
<name>A0A8T4L547_9ARCH</name>
<dbReference type="PROSITE" id="PS50995">
    <property type="entry name" value="HTH_MARR_2"/>
    <property type="match status" value="1"/>
</dbReference>